<feature type="domain" description="Xylose isomerase-like TIM barrel" evidence="1">
    <location>
        <begin position="21"/>
        <end position="241"/>
    </location>
</feature>
<dbReference type="RefSeq" id="WP_346162491.1">
    <property type="nucleotide sequence ID" value="NZ_BAAAOQ010000005.1"/>
</dbReference>
<dbReference type="InterPro" id="IPR013022">
    <property type="entry name" value="Xyl_isomerase-like_TIM-brl"/>
</dbReference>
<gene>
    <name evidence="2" type="ORF">GCM10009787_19190</name>
</gene>
<evidence type="ECO:0000313" key="3">
    <source>
        <dbReference type="Proteomes" id="UP001501391"/>
    </source>
</evidence>
<dbReference type="InterPro" id="IPR050312">
    <property type="entry name" value="IolE/XylAMocC-like"/>
</dbReference>
<proteinExistence type="predicted"/>
<protein>
    <recommendedName>
        <fullName evidence="1">Xylose isomerase-like TIM barrel domain-containing protein</fullName>
    </recommendedName>
</protein>
<sequence length="258" mass="27781">MLLGAGTDTITDDYTLEQKFAEFRRLNLDFVEVPLRSTDAAAQAETFRTLAAAHGLPIASAVIAEFVRLPDMPEAERADAVRRIADTALTAVDLGCDLVLVPVRVKPEEPERAESYAEGYAELLTATKQHGTVIAAEFVGGARPADAANLVRVVDDPRARLFFDVGNCLYAGADPVSDLRTLLPLVAQVHLKGGPDTPLAAMPLRELHEVVRSGGFQGRCALEIESPKGRQSLRDAVSVLRMYGLWTPAHEGNTTHAG</sequence>
<dbReference type="InterPro" id="IPR036237">
    <property type="entry name" value="Xyl_isomerase-like_sf"/>
</dbReference>
<dbReference type="SUPFAM" id="SSF51658">
    <property type="entry name" value="Xylose isomerase-like"/>
    <property type="match status" value="1"/>
</dbReference>
<comment type="caution">
    <text evidence="2">The sequence shown here is derived from an EMBL/GenBank/DDBJ whole genome shotgun (WGS) entry which is preliminary data.</text>
</comment>
<dbReference type="Proteomes" id="UP001501391">
    <property type="component" value="Unassembled WGS sequence"/>
</dbReference>
<keyword evidence="3" id="KW-1185">Reference proteome</keyword>
<dbReference type="PANTHER" id="PTHR12110:SF53">
    <property type="entry name" value="BLR5974 PROTEIN"/>
    <property type="match status" value="1"/>
</dbReference>
<accession>A0ABN3BEL4</accession>
<dbReference type="PANTHER" id="PTHR12110">
    <property type="entry name" value="HYDROXYPYRUVATE ISOMERASE"/>
    <property type="match status" value="1"/>
</dbReference>
<reference evidence="2 3" key="1">
    <citation type="journal article" date="2019" name="Int. J. Syst. Evol. Microbiol.">
        <title>The Global Catalogue of Microorganisms (GCM) 10K type strain sequencing project: providing services to taxonomists for standard genome sequencing and annotation.</title>
        <authorList>
            <consortium name="The Broad Institute Genomics Platform"/>
            <consortium name="The Broad Institute Genome Sequencing Center for Infectious Disease"/>
            <person name="Wu L."/>
            <person name="Ma J."/>
        </authorList>
    </citation>
    <scope>NUCLEOTIDE SEQUENCE [LARGE SCALE GENOMIC DNA]</scope>
    <source>
        <strain evidence="2 3">JCM 14924</strain>
    </source>
</reference>
<name>A0ABN3BEL4_9ACTN</name>
<organism evidence="2 3">
    <name type="scientific">Streptomyces bangladeshensis</name>
    <dbReference type="NCBI Taxonomy" id="295352"/>
    <lineage>
        <taxon>Bacteria</taxon>
        <taxon>Bacillati</taxon>
        <taxon>Actinomycetota</taxon>
        <taxon>Actinomycetes</taxon>
        <taxon>Kitasatosporales</taxon>
        <taxon>Streptomycetaceae</taxon>
        <taxon>Streptomyces</taxon>
    </lineage>
</organism>
<evidence type="ECO:0000313" key="2">
    <source>
        <dbReference type="EMBL" id="GAA2194200.1"/>
    </source>
</evidence>
<dbReference type="EMBL" id="BAAAOQ010000005">
    <property type="protein sequence ID" value="GAA2194200.1"/>
    <property type="molecule type" value="Genomic_DNA"/>
</dbReference>
<dbReference type="Gene3D" id="3.20.20.150">
    <property type="entry name" value="Divalent-metal-dependent TIM barrel enzymes"/>
    <property type="match status" value="1"/>
</dbReference>
<dbReference type="Pfam" id="PF01261">
    <property type="entry name" value="AP_endonuc_2"/>
    <property type="match status" value="1"/>
</dbReference>
<evidence type="ECO:0000259" key="1">
    <source>
        <dbReference type="Pfam" id="PF01261"/>
    </source>
</evidence>